<evidence type="ECO:0000256" key="14">
    <source>
        <dbReference type="ARBA" id="ARBA00022989"/>
    </source>
</evidence>
<name>A0AAF5DD29_STRER</name>
<comment type="function">
    <text evidence="18">Mediates both low-affinity uptake and efflux of sugar across the membrane.</text>
</comment>
<dbReference type="Gene3D" id="1.20.1280.290">
    <property type="match status" value="2"/>
</dbReference>
<evidence type="ECO:0000256" key="19">
    <source>
        <dbReference type="SAM" id="Phobius"/>
    </source>
</evidence>
<reference evidence="21" key="1">
    <citation type="submission" date="2024-02" db="UniProtKB">
        <authorList>
            <consortium name="WormBaseParasite"/>
        </authorList>
    </citation>
    <scope>IDENTIFICATION</scope>
</reference>
<keyword evidence="8" id="KW-0813">Transport</keyword>
<dbReference type="InterPro" id="IPR007255">
    <property type="entry name" value="COG8"/>
</dbReference>
<dbReference type="SUPFAM" id="SSF74788">
    <property type="entry name" value="Cullin repeat-like"/>
    <property type="match status" value="1"/>
</dbReference>
<evidence type="ECO:0000256" key="9">
    <source>
        <dbReference type="ARBA" id="ARBA00022475"/>
    </source>
</evidence>
<feature type="transmembrane region" description="Helical" evidence="19">
    <location>
        <begin position="12"/>
        <end position="33"/>
    </location>
</feature>
<dbReference type="InterPro" id="IPR004316">
    <property type="entry name" value="SWEET_rpt"/>
</dbReference>
<dbReference type="GO" id="GO:0000139">
    <property type="term" value="C:Golgi membrane"/>
    <property type="evidence" value="ECO:0007669"/>
    <property type="project" value="UniProtKB-SubCell"/>
</dbReference>
<evidence type="ECO:0000313" key="21">
    <source>
        <dbReference type="WBParaSite" id="TCONS_00010657.p1"/>
    </source>
</evidence>
<feature type="transmembrane region" description="Helical" evidence="19">
    <location>
        <begin position="161"/>
        <end position="180"/>
    </location>
</feature>
<evidence type="ECO:0000256" key="3">
    <source>
        <dbReference type="ARBA" id="ARBA00004653"/>
    </source>
</evidence>
<dbReference type="Pfam" id="PF04124">
    <property type="entry name" value="Dor1"/>
    <property type="match status" value="1"/>
</dbReference>
<comment type="similarity">
    <text evidence="5">Belongs to the SWEET sugar transporter family.</text>
</comment>
<keyword evidence="12" id="KW-0677">Repeat</keyword>
<keyword evidence="20" id="KW-1185">Reference proteome</keyword>
<feature type="transmembrane region" description="Helical" evidence="19">
    <location>
        <begin position="102"/>
        <end position="118"/>
    </location>
</feature>
<dbReference type="GO" id="GO:0005886">
    <property type="term" value="C:plasma membrane"/>
    <property type="evidence" value="ECO:0007669"/>
    <property type="project" value="UniProtKB-SubCell"/>
</dbReference>
<evidence type="ECO:0000256" key="2">
    <source>
        <dbReference type="ARBA" id="ARBA00004651"/>
    </source>
</evidence>
<sequence length="783" mass="91721">VFLFNHDTILSVLSITAITTSISLFFAGAEICIRIKKKGNTDGIGSAPFLVTFLSCAFWLQYGVLKDDHAVIMVNFIGCMMEGVYIWYYNIKTRNRRRFHKILFIECFIILSMLYYINHDGEMEDKIENLGTICVIFNILTNSAPLVDLHTIIKNKSTESMPLPIILAALAGSIQWYFYGFLLNDIYLQIPNGLSLYFGFIHPTTKKILLMMRRNLFLQRFLFFLNDCLLNYYQFILKNPFFQRLRKSRFVNVTSIILPRNMNEYVNWNYNDLKNEKLFLSHCWENLKESLNQLAFSNYKTYADASRTSQECTTTITQLDDFLKSSSSEINQIINSVKEFSEKSKEIHSNFDTLRKLHSSESVGRQLISLPKMMDDCVRDGQYESAYMLTKFGLDLTRNRLTEKPIVKVVAENLMESRHKLLDELFNKFAFSIDLATSIKVISSIKQIPFVTNVQMKVSLLQYRDLYLDKLLANIIEDQDFYMKMIDIFRDCIHDTIVLYISVFPERVVSRKNEKIKWEQWNKGSQTFLLHSWALHNIDRMFDNLNNIEKNKSLIDIEAIYMKLVSCASSFARIGLDFRNTVADKFSQIMIKYTFHNIDTCTVKLTSATKLNIINVDENYENATKPLVESEFLAVHLNNLKTNWSLYRWDDGTVYANEIVAILNDMRHFLLPSNLNSIIMVLKNSFRQIFEWLDNFIGEEYRNNEPLAEVMFIKEVIPYIEACLKKIFSYDLINDLYNGEVEENDYDLFMTLFDKECLKNCKNAAFFEKIYYEENKNNETESV</sequence>
<dbReference type="GO" id="GO:0015031">
    <property type="term" value="P:protein transport"/>
    <property type="evidence" value="ECO:0007669"/>
    <property type="project" value="UniProtKB-KW"/>
</dbReference>
<organism evidence="20 21">
    <name type="scientific">Strongyloides stercoralis</name>
    <name type="common">Threadworm</name>
    <dbReference type="NCBI Taxonomy" id="6248"/>
    <lineage>
        <taxon>Eukaryota</taxon>
        <taxon>Metazoa</taxon>
        <taxon>Ecdysozoa</taxon>
        <taxon>Nematoda</taxon>
        <taxon>Chromadorea</taxon>
        <taxon>Rhabditida</taxon>
        <taxon>Tylenchina</taxon>
        <taxon>Panagrolaimomorpha</taxon>
        <taxon>Strongyloidoidea</taxon>
        <taxon>Strongyloididae</taxon>
        <taxon>Strongyloides</taxon>
    </lineage>
</organism>
<proteinExistence type="inferred from homology"/>
<keyword evidence="9" id="KW-1003">Cell membrane</keyword>
<dbReference type="FunFam" id="1.20.1280.290:FF:000010">
    <property type="entry name" value="Sugar transporter SWEET"/>
    <property type="match status" value="1"/>
</dbReference>
<dbReference type="InterPro" id="IPR016159">
    <property type="entry name" value="Cullin_repeat-like_dom_sf"/>
</dbReference>
<evidence type="ECO:0000256" key="4">
    <source>
        <dbReference type="ARBA" id="ARBA00006419"/>
    </source>
</evidence>
<evidence type="ECO:0000256" key="10">
    <source>
        <dbReference type="ARBA" id="ARBA00022597"/>
    </source>
</evidence>
<keyword evidence="15" id="KW-0333">Golgi apparatus</keyword>
<protein>
    <recommendedName>
        <fullName evidence="6">Conserved oligomeric Golgi complex subunit 8</fullName>
    </recommendedName>
    <alternativeName>
        <fullName evidence="17">Component of oligomeric Golgi complex 8</fullName>
    </alternativeName>
    <alternativeName>
        <fullName evidence="7">Sugar transporter SWEET1</fullName>
    </alternativeName>
</protein>
<dbReference type="GO" id="GO:0006891">
    <property type="term" value="P:intra-Golgi vesicle-mediated transport"/>
    <property type="evidence" value="ECO:0007669"/>
    <property type="project" value="TreeGrafter"/>
</dbReference>
<dbReference type="PANTHER" id="PTHR21311:SF0">
    <property type="entry name" value="CONSERVED OLIGOMERIC GOLGI COMPLEX SUBUNIT 8"/>
    <property type="match status" value="1"/>
</dbReference>
<comment type="subcellular location">
    <subcellularLocation>
        <location evidence="2">Cell membrane</location>
        <topology evidence="2">Multi-pass membrane protein</topology>
    </subcellularLocation>
    <subcellularLocation>
        <location evidence="3">Golgi apparatus membrane</location>
        <topology evidence="3">Multi-pass membrane protein</topology>
    </subcellularLocation>
    <subcellularLocation>
        <location evidence="1">Golgi apparatus membrane</location>
        <topology evidence="1">Peripheral membrane protein</topology>
    </subcellularLocation>
</comment>
<feature type="transmembrane region" description="Helical" evidence="19">
    <location>
        <begin position="217"/>
        <end position="236"/>
    </location>
</feature>
<keyword evidence="13" id="KW-0653">Protein transport</keyword>
<dbReference type="WBParaSite" id="TCONS_00010657.p1">
    <property type="protein sequence ID" value="TCONS_00010657.p1"/>
    <property type="gene ID" value="XLOC_004098"/>
</dbReference>
<dbReference type="Pfam" id="PF03083">
    <property type="entry name" value="MtN3_slv"/>
    <property type="match status" value="2"/>
</dbReference>
<dbReference type="AlphaFoldDB" id="A0AAF5DD29"/>
<dbReference type="GO" id="GO:0017119">
    <property type="term" value="C:Golgi transport complex"/>
    <property type="evidence" value="ECO:0007669"/>
    <property type="project" value="InterPro"/>
</dbReference>
<evidence type="ECO:0000256" key="15">
    <source>
        <dbReference type="ARBA" id="ARBA00023034"/>
    </source>
</evidence>
<evidence type="ECO:0000256" key="6">
    <source>
        <dbReference type="ARBA" id="ARBA00020983"/>
    </source>
</evidence>
<evidence type="ECO:0000256" key="13">
    <source>
        <dbReference type="ARBA" id="ARBA00022927"/>
    </source>
</evidence>
<evidence type="ECO:0000256" key="1">
    <source>
        <dbReference type="ARBA" id="ARBA00004395"/>
    </source>
</evidence>
<keyword evidence="16 19" id="KW-0472">Membrane</keyword>
<evidence type="ECO:0000256" key="5">
    <source>
        <dbReference type="ARBA" id="ARBA00007809"/>
    </source>
</evidence>
<dbReference type="Proteomes" id="UP000035681">
    <property type="component" value="Unplaced"/>
</dbReference>
<dbReference type="PANTHER" id="PTHR21311">
    <property type="entry name" value="CONSERVED OLIGOMERIC GOLGI COMPLEX COMPONENT 8"/>
    <property type="match status" value="1"/>
</dbReference>
<dbReference type="FunFam" id="1.20.1280.290:FF:000004">
    <property type="entry name" value="Sugar transporter SWEET"/>
    <property type="match status" value="1"/>
</dbReference>
<evidence type="ECO:0000256" key="12">
    <source>
        <dbReference type="ARBA" id="ARBA00022737"/>
    </source>
</evidence>
<evidence type="ECO:0000256" key="18">
    <source>
        <dbReference type="ARBA" id="ARBA00055578"/>
    </source>
</evidence>
<evidence type="ECO:0000256" key="8">
    <source>
        <dbReference type="ARBA" id="ARBA00022448"/>
    </source>
</evidence>
<keyword evidence="10" id="KW-0762">Sugar transport</keyword>
<feature type="transmembrane region" description="Helical" evidence="19">
    <location>
        <begin position="70"/>
        <end position="90"/>
    </location>
</feature>
<evidence type="ECO:0000256" key="16">
    <source>
        <dbReference type="ARBA" id="ARBA00023136"/>
    </source>
</evidence>
<feature type="transmembrane region" description="Helical" evidence="19">
    <location>
        <begin position="45"/>
        <end position="64"/>
    </location>
</feature>
<comment type="similarity">
    <text evidence="4">Belongs to the COG8 family.</text>
</comment>
<evidence type="ECO:0000256" key="17">
    <source>
        <dbReference type="ARBA" id="ARBA00031347"/>
    </source>
</evidence>
<keyword evidence="11 19" id="KW-0812">Transmembrane</keyword>
<evidence type="ECO:0000256" key="11">
    <source>
        <dbReference type="ARBA" id="ARBA00022692"/>
    </source>
</evidence>
<keyword evidence="14 19" id="KW-1133">Transmembrane helix</keyword>
<accession>A0AAF5DD29</accession>
<evidence type="ECO:0000313" key="20">
    <source>
        <dbReference type="Proteomes" id="UP000035681"/>
    </source>
</evidence>
<evidence type="ECO:0000256" key="7">
    <source>
        <dbReference type="ARBA" id="ARBA00021741"/>
    </source>
</evidence>